<organism evidence="2 3">
    <name type="scientific">Clostridium tertium</name>
    <dbReference type="NCBI Taxonomy" id="1559"/>
    <lineage>
        <taxon>Bacteria</taxon>
        <taxon>Bacillati</taxon>
        <taxon>Bacillota</taxon>
        <taxon>Clostridia</taxon>
        <taxon>Eubacteriales</taxon>
        <taxon>Clostridiaceae</taxon>
        <taxon>Clostridium</taxon>
    </lineage>
</organism>
<reference evidence="2" key="1">
    <citation type="submission" date="2022-05" db="EMBL/GenBank/DDBJ databases">
        <title>Draft genome sequence of Clostridium tertium strain CP3 isolated from Peru.</title>
        <authorList>
            <person name="Hurtado R."/>
            <person name="Lima L."/>
            <person name="Sousa T."/>
            <person name="Jaiswal A.K."/>
            <person name="Tiwari S."/>
            <person name="Maturrano L."/>
            <person name="Brenig B."/>
            <person name="Azevedo V."/>
        </authorList>
    </citation>
    <scope>NUCLEOTIDE SEQUENCE</scope>
    <source>
        <strain evidence="2">CP3</strain>
        <plasmid evidence="2">p3</plasmid>
    </source>
</reference>
<evidence type="ECO:0000313" key="2">
    <source>
        <dbReference type="EMBL" id="MDC4242891.1"/>
    </source>
</evidence>
<name>A0A9X3XR86_9CLOT</name>
<sequence>MDVIDQIKNLLNEAVKWLQILGTPAAALAFGIGGFFQIFGGNEGGRKARPWYIGAGIGLIIILGASAIASFLQSKITF</sequence>
<protein>
    <submittedName>
        <fullName evidence="2">Uncharacterized protein</fullName>
    </submittedName>
</protein>
<dbReference type="EMBL" id="JAMRYU010000187">
    <property type="protein sequence ID" value="MDC4242891.1"/>
    <property type="molecule type" value="Genomic_DNA"/>
</dbReference>
<evidence type="ECO:0000313" key="3">
    <source>
        <dbReference type="Proteomes" id="UP001141183"/>
    </source>
</evidence>
<feature type="transmembrane region" description="Helical" evidence="1">
    <location>
        <begin position="51"/>
        <end position="72"/>
    </location>
</feature>
<gene>
    <name evidence="2" type="ORF">NE398_22540</name>
</gene>
<feature type="transmembrane region" description="Helical" evidence="1">
    <location>
        <begin position="20"/>
        <end position="39"/>
    </location>
</feature>
<comment type="caution">
    <text evidence="2">The sequence shown here is derived from an EMBL/GenBank/DDBJ whole genome shotgun (WGS) entry which is preliminary data.</text>
</comment>
<keyword evidence="2" id="KW-0614">Plasmid</keyword>
<keyword evidence="1" id="KW-0812">Transmembrane</keyword>
<keyword evidence="3" id="KW-1185">Reference proteome</keyword>
<keyword evidence="1" id="KW-1133">Transmembrane helix</keyword>
<evidence type="ECO:0000256" key="1">
    <source>
        <dbReference type="SAM" id="Phobius"/>
    </source>
</evidence>
<accession>A0A9X3XR86</accession>
<dbReference type="Pfam" id="PF18895">
    <property type="entry name" value="T4SS_pilin"/>
    <property type="match status" value="1"/>
</dbReference>
<keyword evidence="1" id="KW-0472">Membrane</keyword>
<dbReference type="Proteomes" id="UP001141183">
    <property type="component" value="Unassembled WGS sequence"/>
</dbReference>
<geneLocation type="plasmid" evidence="2">
    <name>p3</name>
</geneLocation>
<proteinExistence type="predicted"/>
<dbReference type="InterPro" id="IPR043993">
    <property type="entry name" value="T4SS_pilin"/>
</dbReference>
<dbReference type="AlphaFoldDB" id="A0A9X3XR86"/>